<feature type="domain" description="Cysteine-rich interdomain region 1 gamma" evidence="6">
    <location>
        <begin position="496"/>
        <end position="546"/>
    </location>
</feature>
<feature type="domain" description="Duffy-antigen binding" evidence="4">
    <location>
        <begin position="1350"/>
        <end position="1468"/>
    </location>
</feature>
<feature type="region of interest" description="Disordered" evidence="2">
    <location>
        <begin position="699"/>
        <end position="745"/>
    </location>
</feature>
<name>A0A024UXW4_PLAFA</name>
<evidence type="ECO:0000256" key="1">
    <source>
        <dbReference type="SAM" id="Coils"/>
    </source>
</evidence>
<dbReference type="SUPFAM" id="SSF140924">
    <property type="entry name" value="Duffy binding domain-like"/>
    <property type="match status" value="4"/>
</dbReference>
<feature type="compositionally biased region" description="Basic and acidic residues" evidence="2">
    <location>
        <begin position="1189"/>
        <end position="1212"/>
    </location>
</feature>
<feature type="domain" description="Duffy-binding-like" evidence="3">
    <location>
        <begin position="562"/>
        <end position="707"/>
    </location>
</feature>
<evidence type="ECO:0008006" key="10">
    <source>
        <dbReference type="Google" id="ProtNLM"/>
    </source>
</evidence>
<dbReference type="InterPro" id="IPR008602">
    <property type="entry name" value="Duffy-antigen-binding"/>
</dbReference>
<feature type="region of interest" description="Disordered" evidence="2">
    <location>
        <begin position="1182"/>
        <end position="1305"/>
    </location>
</feature>
<evidence type="ECO:0000259" key="7">
    <source>
        <dbReference type="Pfam" id="PF22672"/>
    </source>
</evidence>
<feature type="coiled-coil region" evidence="1">
    <location>
        <begin position="1092"/>
        <end position="1119"/>
    </location>
</feature>
<reference evidence="8 9" key="1">
    <citation type="submission" date="2013-02" db="EMBL/GenBank/DDBJ databases">
        <title>The Genome Annotation of Plasmodium falciparum Vietnam Oak-Knoll (FVO).</title>
        <authorList>
            <consortium name="The Broad Institute Genome Sequencing Platform"/>
            <consortium name="The Broad Institute Genome Sequencing Center for Infectious Disease"/>
            <person name="Neafsey D."/>
            <person name="Hoffman S."/>
            <person name="Volkman S."/>
            <person name="Rosenthal P."/>
            <person name="Walker B."/>
            <person name="Young S.K."/>
            <person name="Zeng Q."/>
            <person name="Gargeya S."/>
            <person name="Fitzgerald M."/>
            <person name="Haas B."/>
            <person name="Abouelleil A."/>
            <person name="Allen A.W."/>
            <person name="Alvarado L."/>
            <person name="Arachchi H.M."/>
            <person name="Berlin A.M."/>
            <person name="Chapman S.B."/>
            <person name="Gainer-Dewar J."/>
            <person name="Goldberg J."/>
            <person name="Griggs A."/>
            <person name="Gujja S."/>
            <person name="Hansen M."/>
            <person name="Howarth C."/>
            <person name="Imamovic A."/>
            <person name="Ireland A."/>
            <person name="Larimer J."/>
            <person name="McCowan C."/>
            <person name="Murphy C."/>
            <person name="Pearson M."/>
            <person name="Poon T.W."/>
            <person name="Priest M."/>
            <person name="Roberts A."/>
            <person name="Saif S."/>
            <person name="Shea T."/>
            <person name="Sisk P."/>
            <person name="Sykes S."/>
            <person name="Wortman J."/>
            <person name="Nusbaum C."/>
            <person name="Birren B."/>
        </authorList>
    </citation>
    <scope>NUCLEOTIDE SEQUENCE [LARGE SCALE GENOMIC DNA]</scope>
    <source>
        <strain evidence="9">Vietnam Oak-Knoll (FVO)</strain>
    </source>
</reference>
<evidence type="ECO:0000313" key="9">
    <source>
        <dbReference type="Proteomes" id="UP000030690"/>
    </source>
</evidence>
<dbReference type="Pfam" id="PF22672">
    <property type="entry name" value="DBL_C"/>
    <property type="match status" value="1"/>
</dbReference>
<dbReference type="EMBL" id="KI925182">
    <property type="protein sequence ID" value="ETW15593.1"/>
    <property type="molecule type" value="Genomic_DNA"/>
</dbReference>
<organism evidence="8 9">
    <name type="scientific">Plasmodium falciparum Vietnam Oak-Knoll</name>
    <name type="common">FVO</name>
    <dbReference type="NCBI Taxonomy" id="1036723"/>
    <lineage>
        <taxon>Eukaryota</taxon>
        <taxon>Sar</taxon>
        <taxon>Alveolata</taxon>
        <taxon>Apicomplexa</taxon>
        <taxon>Aconoidasida</taxon>
        <taxon>Haemosporida</taxon>
        <taxon>Plasmodiidae</taxon>
        <taxon>Plasmodium</taxon>
        <taxon>Plasmodium (Laverania)</taxon>
    </lineage>
</organism>
<feature type="domain" description="Duffy-antigen binding" evidence="4">
    <location>
        <begin position="124"/>
        <end position="303"/>
    </location>
</feature>
<accession>A0A024UXW4</accession>
<dbReference type="Gene3D" id="1.20.58.830">
    <property type="match status" value="2"/>
</dbReference>
<gene>
    <name evidence="8" type="ORF">PFFVO_05494</name>
</gene>
<dbReference type="GO" id="GO:0016020">
    <property type="term" value="C:membrane"/>
    <property type="evidence" value="ECO:0007669"/>
    <property type="project" value="InterPro"/>
</dbReference>
<dbReference type="InterPro" id="IPR054595">
    <property type="entry name" value="DBL_C"/>
</dbReference>
<feature type="non-terminal residue" evidence="8">
    <location>
        <position position="1469"/>
    </location>
</feature>
<evidence type="ECO:0000259" key="4">
    <source>
        <dbReference type="Pfam" id="PF05424"/>
    </source>
</evidence>
<dbReference type="Pfam" id="PF15447">
    <property type="entry name" value="NTS"/>
    <property type="match status" value="1"/>
</dbReference>
<dbReference type="Pfam" id="PF05424">
    <property type="entry name" value="Duffy_binding"/>
    <property type="match status" value="3"/>
</dbReference>
<evidence type="ECO:0000256" key="2">
    <source>
        <dbReference type="SAM" id="MobiDB-lite"/>
    </source>
</evidence>
<dbReference type="Proteomes" id="UP000030690">
    <property type="component" value="Unassembled WGS sequence"/>
</dbReference>
<dbReference type="InterPro" id="IPR029210">
    <property type="entry name" value="PfEMP1_NTS"/>
</dbReference>
<dbReference type="Pfam" id="PF03011">
    <property type="entry name" value="PFEMP"/>
    <property type="match status" value="1"/>
</dbReference>
<proteinExistence type="predicted"/>
<feature type="domain" description="Plasmodium falciparum erythrocyte membrane protein-1 N-terminal segment" evidence="5">
    <location>
        <begin position="20"/>
        <end position="55"/>
    </location>
</feature>
<dbReference type="GO" id="GO:0046789">
    <property type="term" value="F:host cell surface receptor binding"/>
    <property type="evidence" value="ECO:0007669"/>
    <property type="project" value="InterPro"/>
</dbReference>
<feature type="compositionally biased region" description="Basic residues" evidence="2">
    <location>
        <begin position="1218"/>
        <end position="1239"/>
    </location>
</feature>
<evidence type="ECO:0000259" key="5">
    <source>
        <dbReference type="Pfam" id="PF15447"/>
    </source>
</evidence>
<feature type="compositionally biased region" description="Polar residues" evidence="2">
    <location>
        <begin position="1289"/>
        <end position="1304"/>
    </location>
</feature>
<feature type="compositionally biased region" description="Acidic residues" evidence="2">
    <location>
        <begin position="722"/>
        <end position="732"/>
    </location>
</feature>
<keyword evidence="1" id="KW-0175">Coiled coil</keyword>
<dbReference type="InterPro" id="IPR004258">
    <property type="entry name" value="DBL"/>
</dbReference>
<dbReference type="Gene3D" id="1.20.58.1930">
    <property type="match status" value="1"/>
</dbReference>
<dbReference type="InterPro" id="IPR041480">
    <property type="entry name" value="CIDR1_gamma"/>
</dbReference>
<sequence>MGANESSISKTVVGKETHMSARNVLENIARIIKEKASNDAKRHRNVLKGYLSQAKFYHPFSKERPYYKSACDLDYAFHSNTPGNRREFRHPCYGRQAKNNSKLEGAVCTNSKIKGNEEKINGAGACAPYRRRHMCDLNLEHIDVHNTKNSNDLLGNILVTAKYEGESIVKNHPNRGSSEVCIALARSFADIGDIVRGRDMFKPNDKDAVWNGLRAVFKKINDNLKEEGIRDYDDGSGNYVKLREDWWTANRDQVWKALTCFAHNTEEYFIKSEDGTKSFTNPKCGHDENKVLTNLDYVPQFLRWFNEWAEDFCRIKNIKIEHVTKTCTGESNNKHCSREGYDCKRTDLKKNEIFMDLECPRCEEECTSYNEWLKKKEGEFNKQKKKYKKEIENNQSNSHSTYDNELYNNLKRNYPSFEKFVETLKEGAYCTNGIIEGKIDFNKQYDTFSHSQYCKSCPIFNLKCANGKCNSLDDIKCPKIQTATNIRTYKIEKPIDINILVNNNKKIGLSPELKDDFNDCDLFKRLRRQEWKCKYKCNLDVCELQNFHKGIDDEKHMLIEVLIKRWLKYFLNDYNQIKENLNQCINNGTNTLCIKDCYKNCDCVEKWIKEKEEEWKDIKARYIEQYESKDEVFSSKLKTFLKQDMFKNYIGNALNKNEKLDKMKEPDGCNEPNKSNGKSCKNNDVITILLNRLQKEMNSCKTQHKESNNQKSCDKTTKIINDDEEDDEEDDQDKPRILKNPCVNSRDQKVGNVKSVRDVAEEMQKEVKKGMLERSVKEGDKGKSGNSCLVGDITLAKFGKAAKSSGLNNGKFCQLDKNKHSNAERKNRAYTYQGPCTGKNQERFKIGTDWKDGDFVSTTHKEVFMPPRREHICTSNLENLDIKSEGLSNGSFSSHSLLGDVFLSAKYEAENIKKLYQQNNSKIKLTEEKDKESICRALRYSFADLGDIIRGKDLWDHKDFKKLEKHLQKIFGKIKEELKSKINDKYEDNSEGKHTKFREDWWEANRAKVWEAMQCPKKIPPPGVDIKCDQTGVPLDDYIPQRLRWMIEWAEWYCKYQSQEYEKLKRGCEGCRSKGGQCKNGESMCNSCTKACNTYKENINKWQKQWKQIKQKYDDLYQKAKQNGVTSSDKDADVVKFLKQLHKENGGGKSGATTAYSTAEGYVHQELPNMGCNVQTQFCKHKNGSTSSDGKDNDKEYAFREKPHDHDDKCTCTDKSTPPRRRRRAVLRRGVRRFRRRRPPPPPPPPEGLGRSDTGIPPQQPALPGPTDDSESEEEEEEEPAKESSTTEVTKQGSEPPATTQNDVNVCEIVEDLLDGKDGTSKIDGCELKTKGAYPPWKCDSTKIKRGEEGACMPPRRIKLCVNNLQQLSEQASPEQLRKAFIECAAIETYWLWHKYKDDKKKDAGGEQKSSDVEAQNQLESGTIPEKFKRQMFYTYGDYRDLCLDKDIGTDVDKVKSNIKKVFENSNRN</sequence>
<evidence type="ECO:0000259" key="6">
    <source>
        <dbReference type="Pfam" id="PF18562"/>
    </source>
</evidence>
<dbReference type="FunFam" id="1.20.1310.20:FF:000003">
    <property type="entry name" value="Erythrocyte membrane protein 1, PfEMP1"/>
    <property type="match status" value="1"/>
</dbReference>
<protein>
    <recommendedName>
        <fullName evidence="10">Erythrocyte membrane protein 1</fullName>
    </recommendedName>
</protein>
<feature type="compositionally biased region" description="Basic and acidic residues" evidence="2">
    <location>
        <begin position="703"/>
        <end position="721"/>
    </location>
</feature>
<dbReference type="InterPro" id="IPR042202">
    <property type="entry name" value="Duffy-ag-bd_sf"/>
</dbReference>
<feature type="compositionally biased region" description="Acidic residues" evidence="2">
    <location>
        <begin position="1268"/>
        <end position="1280"/>
    </location>
</feature>
<reference evidence="8 9" key="2">
    <citation type="submission" date="2013-02" db="EMBL/GenBank/DDBJ databases">
        <title>The Genome Sequence of Plasmodium falciparum Vietnam Oak-Knoll (FVO).</title>
        <authorList>
            <consortium name="The Broad Institute Genome Sequencing Platform"/>
            <consortium name="The Broad Institute Genome Sequencing Center for Infectious Disease"/>
            <person name="Neafsey D."/>
            <person name="Cheeseman I."/>
            <person name="Volkman S."/>
            <person name="Adams J."/>
            <person name="Walker B."/>
            <person name="Young S.K."/>
            <person name="Zeng Q."/>
            <person name="Gargeya S."/>
            <person name="Fitzgerald M."/>
            <person name="Haas B."/>
            <person name="Abouelleil A."/>
            <person name="Alvarado L."/>
            <person name="Arachchi H.M."/>
            <person name="Berlin A.M."/>
            <person name="Chapman S.B."/>
            <person name="Dewar J."/>
            <person name="Goldberg J."/>
            <person name="Griggs A."/>
            <person name="Gujja S."/>
            <person name="Hansen M."/>
            <person name="Howarth C."/>
            <person name="Imamovic A."/>
            <person name="Larimer J."/>
            <person name="McCowan C."/>
            <person name="Murphy C."/>
            <person name="Neiman D."/>
            <person name="Pearson M."/>
            <person name="Priest M."/>
            <person name="Roberts A."/>
            <person name="Saif S."/>
            <person name="Shea T."/>
            <person name="Sisk P."/>
            <person name="Sykes S."/>
            <person name="Wortman J."/>
            <person name="Nusbaum C."/>
            <person name="Birren B."/>
        </authorList>
    </citation>
    <scope>NUCLEOTIDE SEQUENCE [LARGE SCALE GENOMIC DNA]</scope>
    <source>
        <strain evidence="9">Vietnam Oak-Knoll (FVO)</strain>
    </source>
</reference>
<feature type="domain" description="Duffy-antigen binding" evidence="4">
    <location>
        <begin position="863"/>
        <end position="1044"/>
    </location>
</feature>
<feature type="domain" description="Duffy-binding-like" evidence="7">
    <location>
        <begin position="307"/>
        <end position="452"/>
    </location>
</feature>
<evidence type="ECO:0000313" key="8">
    <source>
        <dbReference type="EMBL" id="ETW15593.1"/>
    </source>
</evidence>
<dbReference type="Gene3D" id="1.20.1310.20">
    <property type="entry name" value="Duffy-antigen binding domain"/>
    <property type="match status" value="3"/>
</dbReference>
<dbReference type="Pfam" id="PF18562">
    <property type="entry name" value="CIDR1_gamma"/>
    <property type="match status" value="1"/>
</dbReference>
<evidence type="ECO:0000259" key="3">
    <source>
        <dbReference type="Pfam" id="PF03011"/>
    </source>
</evidence>